<organism evidence="1 2">
    <name type="scientific">Clunio marinus</name>
    <dbReference type="NCBI Taxonomy" id="568069"/>
    <lineage>
        <taxon>Eukaryota</taxon>
        <taxon>Metazoa</taxon>
        <taxon>Ecdysozoa</taxon>
        <taxon>Arthropoda</taxon>
        <taxon>Hexapoda</taxon>
        <taxon>Insecta</taxon>
        <taxon>Pterygota</taxon>
        <taxon>Neoptera</taxon>
        <taxon>Endopterygota</taxon>
        <taxon>Diptera</taxon>
        <taxon>Nematocera</taxon>
        <taxon>Chironomoidea</taxon>
        <taxon>Chironomidae</taxon>
        <taxon>Clunio</taxon>
    </lineage>
</organism>
<accession>A0A1J1IHS3</accession>
<keyword evidence="2" id="KW-1185">Reference proteome</keyword>
<proteinExistence type="predicted"/>
<dbReference type="EMBL" id="CVRI01000048">
    <property type="protein sequence ID" value="CRK99084.1"/>
    <property type="molecule type" value="Genomic_DNA"/>
</dbReference>
<feature type="non-terminal residue" evidence="1">
    <location>
        <position position="78"/>
    </location>
</feature>
<gene>
    <name evidence="1" type="ORF">CLUMA_CG012209</name>
</gene>
<name>A0A1J1IHS3_9DIPT</name>
<evidence type="ECO:0000313" key="1">
    <source>
        <dbReference type="EMBL" id="CRK99084.1"/>
    </source>
</evidence>
<dbReference type="Proteomes" id="UP000183832">
    <property type="component" value="Unassembled WGS sequence"/>
</dbReference>
<sequence>MNEKELLLIMMEIKRAVQSDTMRTHRGKKEAYPRVLECILQTESPELMLTHKDEILDTLDTIAIDSGKSFYSHIIYYS</sequence>
<evidence type="ECO:0000313" key="2">
    <source>
        <dbReference type="Proteomes" id="UP000183832"/>
    </source>
</evidence>
<protein>
    <submittedName>
        <fullName evidence="1">CLUMA_CG012209, isoform A</fullName>
    </submittedName>
</protein>
<reference evidence="1 2" key="1">
    <citation type="submission" date="2015-04" db="EMBL/GenBank/DDBJ databases">
        <authorList>
            <person name="Syromyatnikov M.Y."/>
            <person name="Popov V.N."/>
        </authorList>
    </citation>
    <scope>NUCLEOTIDE SEQUENCE [LARGE SCALE GENOMIC DNA]</scope>
</reference>
<dbReference type="AlphaFoldDB" id="A0A1J1IHS3"/>